<evidence type="ECO:0000313" key="3">
    <source>
        <dbReference type="EMBL" id="GJS52331.1"/>
    </source>
</evidence>
<feature type="region of interest" description="Disordered" evidence="2">
    <location>
        <begin position="220"/>
        <end position="286"/>
    </location>
</feature>
<protein>
    <submittedName>
        <fullName evidence="3">Uncharacterized protein</fullName>
    </submittedName>
</protein>
<reference evidence="3" key="2">
    <citation type="submission" date="2022-01" db="EMBL/GenBank/DDBJ databases">
        <authorList>
            <person name="Yamashiro T."/>
            <person name="Shiraishi A."/>
            <person name="Satake H."/>
            <person name="Nakayama K."/>
        </authorList>
    </citation>
    <scope>NUCLEOTIDE SEQUENCE</scope>
</reference>
<proteinExistence type="predicted"/>
<gene>
    <name evidence="3" type="ORF">Tco_0625693</name>
</gene>
<keyword evidence="1" id="KW-0175">Coiled coil</keyword>
<dbReference type="EMBL" id="BQNB010008649">
    <property type="protein sequence ID" value="GJS52331.1"/>
    <property type="molecule type" value="Genomic_DNA"/>
</dbReference>
<feature type="region of interest" description="Disordered" evidence="2">
    <location>
        <begin position="52"/>
        <end position="100"/>
    </location>
</feature>
<comment type="caution">
    <text evidence="3">The sequence shown here is derived from an EMBL/GenBank/DDBJ whole genome shotgun (WGS) entry which is preliminary data.</text>
</comment>
<dbReference type="Proteomes" id="UP001151760">
    <property type="component" value="Unassembled WGS sequence"/>
</dbReference>
<feature type="region of interest" description="Disordered" evidence="2">
    <location>
        <begin position="524"/>
        <end position="570"/>
    </location>
</feature>
<feature type="compositionally biased region" description="Pro residues" evidence="2">
    <location>
        <begin position="65"/>
        <end position="75"/>
    </location>
</feature>
<feature type="coiled-coil region" evidence="1">
    <location>
        <begin position="121"/>
        <end position="148"/>
    </location>
</feature>
<keyword evidence="4" id="KW-1185">Reference proteome</keyword>
<sequence>MRQRSGSASVAICVIDSNPTASREDLMIGKNGGFGLRGASNKLEDLEASISGYKYNADQHETQPDPSPRPSPTIPIPDSISEGSGGNHGGLSSSDRSLSGNEDDLTLQSIYDLCVSLCKQVTTQAAQIKDLKSQIKQLKKKATSVISHHNAWIKSVSIKKRLARKKSLKKTWMQKESVSEQGRKSAKSTPTAHTDQVFDDVDVNDAMDYMETDAYMQKGVSTEYQDSTVKPDEGTDKPKVSTDKPEVSTAKPKEVEVSIDKLDEGTAEPKDGTSDESTAPTTVFRDDKTIAEFLVSMSQNKAKQKGVEIKDVEDSDRPRATSIRSVLTLMPLPKIDPKDKGKKVLEEEAESDAESEGVDEAERKFDQLAKDEKIAKKVQEDWEAKEEMKKLAEEEATKAALIQDFDDIHARIKADRLLAARFQEEERETFTVEERAKFLYDTIAAQRRFLAHQRAAVIRSRPPTRTQLRNQMMTFLKHVRGKKHVDLKNKNFEEIQVLYKEVKRSDKNFIAIGSAEDERRIKEMNEESKDPKKKMLKKRVVNETPREEDTAKVHAEQEVTEQGTKKRKNGHVKMIARKWPRPQLDDDSDDEHRKCLRIVTFDSTIDSEIMEIKSFVSNLHKVSPDGDYLVVYRVNGHFRAFNYLMEVLHIFNRQDLFHLYDLVMNQYSEITPEGIELILWGDLKIIMESLTEENDQGDFWNNQQDWEIVSWRLYEACGVCILELKDGTVIYMLVEIRYPLSKELLQKILDLGLEVEEESTVALHLVRFIKQQLNEE</sequence>
<evidence type="ECO:0000256" key="2">
    <source>
        <dbReference type="SAM" id="MobiDB-lite"/>
    </source>
</evidence>
<feature type="region of interest" description="Disordered" evidence="2">
    <location>
        <begin position="169"/>
        <end position="199"/>
    </location>
</feature>
<feature type="coiled-coil region" evidence="1">
    <location>
        <begin position="375"/>
        <end position="404"/>
    </location>
</feature>
<name>A0ABQ4WHL4_9ASTR</name>
<feature type="compositionally biased region" description="Acidic residues" evidence="2">
    <location>
        <begin position="347"/>
        <end position="359"/>
    </location>
</feature>
<evidence type="ECO:0000313" key="4">
    <source>
        <dbReference type="Proteomes" id="UP001151760"/>
    </source>
</evidence>
<feature type="compositionally biased region" description="Basic and acidic residues" evidence="2">
    <location>
        <begin position="540"/>
        <end position="557"/>
    </location>
</feature>
<organism evidence="3 4">
    <name type="scientific">Tanacetum coccineum</name>
    <dbReference type="NCBI Taxonomy" id="301880"/>
    <lineage>
        <taxon>Eukaryota</taxon>
        <taxon>Viridiplantae</taxon>
        <taxon>Streptophyta</taxon>
        <taxon>Embryophyta</taxon>
        <taxon>Tracheophyta</taxon>
        <taxon>Spermatophyta</taxon>
        <taxon>Magnoliopsida</taxon>
        <taxon>eudicotyledons</taxon>
        <taxon>Gunneridae</taxon>
        <taxon>Pentapetalae</taxon>
        <taxon>asterids</taxon>
        <taxon>campanulids</taxon>
        <taxon>Asterales</taxon>
        <taxon>Asteraceae</taxon>
        <taxon>Asteroideae</taxon>
        <taxon>Anthemideae</taxon>
        <taxon>Anthemidinae</taxon>
        <taxon>Tanacetum</taxon>
    </lineage>
</organism>
<feature type="compositionally biased region" description="Basic and acidic residues" evidence="2">
    <location>
        <begin position="229"/>
        <end position="273"/>
    </location>
</feature>
<accession>A0ABQ4WHL4</accession>
<reference evidence="3" key="1">
    <citation type="journal article" date="2022" name="Int. J. Mol. Sci.">
        <title>Draft Genome of Tanacetum Coccineum: Genomic Comparison of Closely Related Tanacetum-Family Plants.</title>
        <authorList>
            <person name="Yamashiro T."/>
            <person name="Shiraishi A."/>
            <person name="Nakayama K."/>
            <person name="Satake H."/>
        </authorList>
    </citation>
    <scope>NUCLEOTIDE SEQUENCE</scope>
</reference>
<feature type="compositionally biased region" description="Basic and acidic residues" evidence="2">
    <location>
        <begin position="335"/>
        <end position="346"/>
    </location>
</feature>
<feature type="compositionally biased region" description="Low complexity" evidence="2">
    <location>
        <begin position="90"/>
        <end position="100"/>
    </location>
</feature>
<evidence type="ECO:0000256" key="1">
    <source>
        <dbReference type="SAM" id="Coils"/>
    </source>
</evidence>
<feature type="compositionally biased region" description="Basic and acidic residues" evidence="2">
    <location>
        <begin position="305"/>
        <end position="319"/>
    </location>
</feature>
<feature type="region of interest" description="Disordered" evidence="2">
    <location>
        <begin position="302"/>
        <end position="363"/>
    </location>
</feature>